<feature type="region of interest" description="Disordered" evidence="6">
    <location>
        <begin position="258"/>
        <end position="362"/>
    </location>
</feature>
<evidence type="ECO:0000313" key="8">
    <source>
        <dbReference type="EMBL" id="QGN14148.1"/>
    </source>
</evidence>
<dbReference type="EMBL" id="CP015054">
    <property type="protein sequence ID" value="QGN14148.1"/>
    <property type="molecule type" value="Genomic_DNA"/>
</dbReference>
<proteinExistence type="predicted"/>
<keyword evidence="9" id="KW-1185">Reference proteome</keyword>
<evidence type="ECO:0000256" key="1">
    <source>
        <dbReference type="ARBA" id="ARBA00004589"/>
    </source>
</evidence>
<name>A0ABX6EPF3_KLUMA</name>
<keyword evidence="4" id="KW-0325">Glycoprotein</keyword>
<evidence type="ECO:0000256" key="6">
    <source>
        <dbReference type="SAM" id="MobiDB-lite"/>
    </source>
</evidence>
<comment type="subcellular location">
    <subcellularLocation>
        <location evidence="1">Membrane</location>
        <topology evidence="1">Lipid-anchor</topology>
        <topology evidence="1">GPI-anchor</topology>
    </subcellularLocation>
</comment>
<dbReference type="Pfam" id="PF13928">
    <property type="entry name" value="Flocculin_t3"/>
    <property type="match status" value="1"/>
</dbReference>
<feature type="signal peptide" evidence="7">
    <location>
        <begin position="1"/>
        <end position="21"/>
    </location>
</feature>
<evidence type="ECO:0000313" key="9">
    <source>
        <dbReference type="Proteomes" id="UP000422736"/>
    </source>
</evidence>
<dbReference type="Proteomes" id="UP000422736">
    <property type="component" value="Chromosome 1"/>
</dbReference>
<keyword evidence="2" id="KW-0336">GPI-anchor</keyword>
<organism evidence="8 9">
    <name type="scientific">Kluyveromyces marxianus</name>
    <name type="common">Yeast</name>
    <name type="synonym">Candida kefyr</name>
    <dbReference type="NCBI Taxonomy" id="4911"/>
    <lineage>
        <taxon>Eukaryota</taxon>
        <taxon>Fungi</taxon>
        <taxon>Dikarya</taxon>
        <taxon>Ascomycota</taxon>
        <taxon>Saccharomycotina</taxon>
        <taxon>Saccharomycetes</taxon>
        <taxon>Saccharomycetales</taxon>
        <taxon>Saccharomycetaceae</taxon>
        <taxon>Kluyveromyces</taxon>
    </lineage>
</organism>
<evidence type="ECO:0000256" key="7">
    <source>
        <dbReference type="SAM" id="SignalP"/>
    </source>
</evidence>
<evidence type="ECO:0000256" key="3">
    <source>
        <dbReference type="ARBA" id="ARBA00022729"/>
    </source>
</evidence>
<reference evidence="8 9" key="1">
    <citation type="submission" date="2016-03" db="EMBL/GenBank/DDBJ databases">
        <title>How can Kluyveromyces marxianus grow so fast - potential evolutionary course in Saccharomyces Complex revealed by comparative genomics.</title>
        <authorList>
            <person name="Mo W."/>
            <person name="Lu W."/>
            <person name="Yang X."/>
            <person name="Qi J."/>
            <person name="Lv H."/>
        </authorList>
    </citation>
    <scope>NUCLEOTIDE SEQUENCE [LARGE SCALE GENOMIC DNA]</scope>
    <source>
        <strain evidence="8 9">FIM1</strain>
    </source>
</reference>
<feature type="compositionally biased region" description="Low complexity" evidence="6">
    <location>
        <begin position="291"/>
        <end position="362"/>
    </location>
</feature>
<evidence type="ECO:0000256" key="4">
    <source>
        <dbReference type="ARBA" id="ARBA00023180"/>
    </source>
</evidence>
<dbReference type="InterPro" id="IPR025928">
    <property type="entry name" value="Flocculin_t3_rpt"/>
</dbReference>
<protein>
    <submittedName>
        <fullName evidence="8">Uncharacterized protein</fullName>
    </submittedName>
</protein>
<sequence length="415" mass="41343">MVSFSKLGSLALLSGAALVSAATYHVDVDYKEYLDVYYHYRDDNSGVSVVADATGLTVTVDSDSTSESDCQVLQSGMLVYSKDGESDKTLVTWDQYEVFHLVYNGQEVTYDNVNVQSCGAVAPEDMIVSHSGSSSAGITAADITTTVTAVDSVPSKVMTLDQITDAAILTQLAPCSKVVDGSTSYCPINTVYGNSVVTVTKENVVTSYTTYCPLSEVVLSAKPTTVIKTITSCKNNACTATTSAVTTEKLVQVTQGVSAAKTTNEAGEDVTSTYVSTTAAPSHSTSYTTLSGGAASPASAAPSPAAPTAAAASGTTSAVTTSGSSPASGSPASGSPASGSPASGSPASGSSPASSGTVTTTAGAAGATGSGILQVGASSAAPSSAGEISVYEGEANFFSVNKYAVAALAVGAAMI</sequence>
<gene>
    <name evidence="8" type="ORF">FIM1_801</name>
</gene>
<feature type="compositionally biased region" description="Polar residues" evidence="6">
    <location>
        <begin position="258"/>
        <end position="290"/>
    </location>
</feature>
<evidence type="ECO:0000256" key="5">
    <source>
        <dbReference type="ARBA" id="ARBA00023288"/>
    </source>
</evidence>
<keyword evidence="3 7" id="KW-0732">Signal</keyword>
<keyword evidence="2" id="KW-0472">Membrane</keyword>
<evidence type="ECO:0000256" key="2">
    <source>
        <dbReference type="ARBA" id="ARBA00022622"/>
    </source>
</evidence>
<accession>A0ABX6EPF3</accession>
<feature type="chain" id="PRO_5045501553" evidence="7">
    <location>
        <begin position="22"/>
        <end position="415"/>
    </location>
</feature>
<keyword evidence="5" id="KW-0449">Lipoprotein</keyword>